<dbReference type="SUPFAM" id="SSF82171">
    <property type="entry name" value="DPP6 N-terminal domain-like"/>
    <property type="match status" value="1"/>
</dbReference>
<feature type="domain" description="OmpA-like" evidence="6">
    <location>
        <begin position="458"/>
        <end position="580"/>
    </location>
</feature>
<proteinExistence type="predicted"/>
<evidence type="ECO:0000313" key="7">
    <source>
        <dbReference type="EMBL" id="NVN18043.1"/>
    </source>
</evidence>
<dbReference type="Gene3D" id="3.30.1330.60">
    <property type="entry name" value="OmpA-like domain"/>
    <property type="match status" value="1"/>
</dbReference>
<dbReference type="PROSITE" id="PS51123">
    <property type="entry name" value="OMPA_2"/>
    <property type="match status" value="1"/>
</dbReference>
<keyword evidence="8" id="KW-1185">Reference proteome</keyword>
<reference evidence="7 8" key="1">
    <citation type="submission" date="2020-01" db="EMBL/GenBank/DDBJ databases">
        <title>Draft Genome Analysis of Muricauda sp. HICW Isolated from coastal seawater of PR China.</title>
        <authorList>
            <person name="Chen M.-X."/>
        </authorList>
    </citation>
    <scope>NUCLEOTIDE SEQUENCE [LARGE SCALE GENOMIC DNA]</scope>
    <source>
        <strain evidence="7 8">HICW</strain>
    </source>
</reference>
<dbReference type="InterPro" id="IPR006665">
    <property type="entry name" value="OmpA-like"/>
</dbReference>
<comment type="caution">
    <text evidence="7">The sequence shown here is derived from an EMBL/GenBank/DDBJ whole genome shotgun (WGS) entry which is preliminary data.</text>
</comment>
<keyword evidence="2 4" id="KW-0472">Membrane</keyword>
<evidence type="ECO:0000256" key="2">
    <source>
        <dbReference type="ARBA" id="ARBA00023136"/>
    </source>
</evidence>
<dbReference type="SUPFAM" id="SSF103088">
    <property type="entry name" value="OmpA-like"/>
    <property type="match status" value="1"/>
</dbReference>
<protein>
    <submittedName>
        <fullName evidence="7">OmpA family protein</fullName>
    </submittedName>
</protein>
<dbReference type="InterPro" id="IPR050330">
    <property type="entry name" value="Bact_OuterMem_StrucFunc"/>
</dbReference>
<dbReference type="Gene3D" id="1.25.40.10">
    <property type="entry name" value="Tetratricopeptide repeat domain"/>
    <property type="match status" value="1"/>
</dbReference>
<dbReference type="AlphaFoldDB" id="A0A850NBJ9"/>
<dbReference type="SUPFAM" id="SSF48452">
    <property type="entry name" value="TPR-like"/>
    <property type="match status" value="1"/>
</dbReference>
<dbReference type="InterPro" id="IPR006664">
    <property type="entry name" value="OMP_bac"/>
</dbReference>
<evidence type="ECO:0000259" key="6">
    <source>
        <dbReference type="PROSITE" id="PS51123"/>
    </source>
</evidence>
<dbReference type="InterPro" id="IPR036737">
    <property type="entry name" value="OmpA-like_sf"/>
</dbReference>
<dbReference type="InterPro" id="IPR006690">
    <property type="entry name" value="OMPA-like_CS"/>
</dbReference>
<dbReference type="PANTHER" id="PTHR30329:SF21">
    <property type="entry name" value="LIPOPROTEIN YIAD-RELATED"/>
    <property type="match status" value="1"/>
</dbReference>
<accession>A0A850NBJ9</accession>
<comment type="subcellular location">
    <subcellularLocation>
        <location evidence="1">Cell outer membrane</location>
    </subcellularLocation>
</comment>
<dbReference type="PANTHER" id="PTHR30329">
    <property type="entry name" value="STATOR ELEMENT OF FLAGELLAR MOTOR COMPLEX"/>
    <property type="match status" value="1"/>
</dbReference>
<dbReference type="EMBL" id="WYET01000003">
    <property type="protein sequence ID" value="NVN18043.1"/>
    <property type="molecule type" value="Genomic_DNA"/>
</dbReference>
<dbReference type="GO" id="GO:0009279">
    <property type="term" value="C:cell outer membrane"/>
    <property type="evidence" value="ECO:0007669"/>
    <property type="project" value="UniProtKB-SubCell"/>
</dbReference>
<sequence>MKKLLFIILIGSQPVFAQQELERANTYFERAFYSDAIPLYEQVLSTNKSQHVLQNLADAYYRTYDMHSAARWYKTLTSRTGKTVDPEYFFKLNQSLKATGKYEEAENALQKYYQNLGDSVSIDKARKDNQYLNAVNAIGDRFIIQNLPLNTPGSEFAAIQIDSNLIYTAASKRNTSLKKRYRWNNQNYLDIYAHPIVKINQHDAFSKSLPGKINTKMHEGTYAITKDRKTIYFTRNNYLRGRKKTDEKKVSNLKIYKAEWIDNRWDNITELPFNSDKYSTEHPALTEDETKLYFASDRPGGFGSFDLYSVNILSKDTYSSPVNLGASINTPRKEQFPFLDEQNNLYFASNGHPGFGLLDIFISKLEFGDYKKPDNLGLPVNSGYDDFAISFHSSKEGYFSSNRPTGKGSDDIYSFRETKPLVIKTEEETTQLASNIPDKTDEGTAPSNEKEDEAIVRKDDKTFIKTEQIHFDYNLWYLRKDVRNRLDIVIRTMNKYPIMKVEVGTHTDNRGNDRYNLELSQKRADSVKEFLVENGISEDRVIAVGYGESKPLVQCPAENDCTEQDHEQNRRCEFIILEWK</sequence>
<dbReference type="PROSITE" id="PS01068">
    <property type="entry name" value="OMPA_1"/>
    <property type="match status" value="1"/>
</dbReference>
<dbReference type="RefSeq" id="WP_176619845.1">
    <property type="nucleotide sequence ID" value="NZ_WYET01000003.1"/>
</dbReference>
<dbReference type="InterPro" id="IPR011659">
    <property type="entry name" value="WD40"/>
</dbReference>
<keyword evidence="3" id="KW-0998">Cell outer membrane</keyword>
<dbReference type="PRINTS" id="PR01021">
    <property type="entry name" value="OMPADOMAIN"/>
</dbReference>
<dbReference type="Pfam" id="PF00691">
    <property type="entry name" value="OmpA"/>
    <property type="match status" value="1"/>
</dbReference>
<name>A0A850NBJ9_9FLAO</name>
<feature type="region of interest" description="Disordered" evidence="5">
    <location>
        <begin position="427"/>
        <end position="454"/>
    </location>
</feature>
<organism evidence="7 8">
    <name type="scientific">Flagellimonas chongwuensis</name>
    <dbReference type="NCBI Taxonomy" id="2697365"/>
    <lineage>
        <taxon>Bacteria</taxon>
        <taxon>Pseudomonadati</taxon>
        <taxon>Bacteroidota</taxon>
        <taxon>Flavobacteriia</taxon>
        <taxon>Flavobacteriales</taxon>
        <taxon>Flavobacteriaceae</taxon>
        <taxon>Flagellimonas</taxon>
    </lineage>
</organism>
<evidence type="ECO:0000313" key="8">
    <source>
        <dbReference type="Proteomes" id="UP000558089"/>
    </source>
</evidence>
<evidence type="ECO:0000256" key="3">
    <source>
        <dbReference type="ARBA" id="ARBA00023237"/>
    </source>
</evidence>
<dbReference type="InterPro" id="IPR011990">
    <property type="entry name" value="TPR-like_helical_dom_sf"/>
</dbReference>
<evidence type="ECO:0000256" key="4">
    <source>
        <dbReference type="PROSITE-ProRule" id="PRU00473"/>
    </source>
</evidence>
<evidence type="ECO:0000256" key="1">
    <source>
        <dbReference type="ARBA" id="ARBA00004442"/>
    </source>
</evidence>
<dbReference type="Proteomes" id="UP000558089">
    <property type="component" value="Unassembled WGS sequence"/>
</dbReference>
<dbReference type="Pfam" id="PF07676">
    <property type="entry name" value="PD40"/>
    <property type="match status" value="1"/>
</dbReference>
<evidence type="ECO:0000256" key="5">
    <source>
        <dbReference type="SAM" id="MobiDB-lite"/>
    </source>
</evidence>
<dbReference type="CDD" id="cd07185">
    <property type="entry name" value="OmpA_C-like"/>
    <property type="match status" value="1"/>
</dbReference>
<gene>
    <name evidence="7" type="ORF">GUA46_06805</name>
</gene>